<evidence type="ECO:0000313" key="3">
    <source>
        <dbReference type="Proteomes" id="UP000019423"/>
    </source>
</evidence>
<dbReference type="Proteomes" id="UP000019423">
    <property type="component" value="Chromosome"/>
</dbReference>
<dbReference type="AlphaFoldDB" id="W8EWY3"/>
<dbReference type="EMBL" id="CP007145">
    <property type="protein sequence ID" value="AHJ97584.1"/>
    <property type="molecule type" value="Genomic_DNA"/>
</dbReference>
<name>W8EWY3_9BACT</name>
<accession>W8EWY3</accession>
<gene>
    <name evidence="2" type="ORF">Hsw_1989</name>
</gene>
<dbReference type="PATRIC" id="fig|1227739.3.peg.2206"/>
<feature type="region of interest" description="Disordered" evidence="1">
    <location>
        <begin position="1"/>
        <end position="20"/>
    </location>
</feature>
<sequence>MRNKPPVSHNNPPATKAFSRRTKIILPPKLDELFQILKQN</sequence>
<reference evidence="2 3" key="1">
    <citation type="submission" date="2014-01" db="EMBL/GenBank/DDBJ databases">
        <title>Complete genome sequence of ionizing-radiation resistance bacterium Hymenobacter swuensis DY53.</title>
        <authorList>
            <person name="Jung J.-H."/>
            <person name="Jeong S.-W."/>
            <person name="Joe M.-H."/>
            <person name="Cho y.-j."/>
            <person name="Kim M.-K."/>
            <person name="Lim S.-Y."/>
        </authorList>
    </citation>
    <scope>NUCLEOTIDE SEQUENCE [LARGE SCALE GENOMIC DNA]</scope>
    <source>
        <strain evidence="2 3">DY53</strain>
    </source>
</reference>
<dbReference type="HOGENOM" id="CLU_3290853_0_0_10"/>
<proteinExistence type="predicted"/>
<dbReference type="STRING" id="1227739.Hsw_1989"/>
<organism evidence="2 3">
    <name type="scientific">Hymenobacter swuensis DY53</name>
    <dbReference type="NCBI Taxonomy" id="1227739"/>
    <lineage>
        <taxon>Bacteria</taxon>
        <taxon>Pseudomonadati</taxon>
        <taxon>Bacteroidota</taxon>
        <taxon>Cytophagia</taxon>
        <taxon>Cytophagales</taxon>
        <taxon>Hymenobacteraceae</taxon>
        <taxon>Hymenobacter</taxon>
    </lineage>
</organism>
<keyword evidence="3" id="KW-1185">Reference proteome</keyword>
<evidence type="ECO:0000313" key="2">
    <source>
        <dbReference type="EMBL" id="AHJ97584.1"/>
    </source>
</evidence>
<dbReference type="KEGG" id="hsw:Hsw_1989"/>
<evidence type="ECO:0000256" key="1">
    <source>
        <dbReference type="SAM" id="MobiDB-lite"/>
    </source>
</evidence>
<protein>
    <submittedName>
        <fullName evidence="2">Uncharacterized protein</fullName>
    </submittedName>
</protein>